<dbReference type="PROSITE" id="PS00201">
    <property type="entry name" value="FLAVODOXIN"/>
    <property type="match status" value="1"/>
</dbReference>
<dbReference type="EMBL" id="LS991952">
    <property type="protein sequence ID" value="SYV94407.1"/>
    <property type="molecule type" value="Genomic_DNA"/>
</dbReference>
<sequence length="56" mass="6337">MKKIVIVYGTNLGTTELIAKKIEAEIKYPTTLIDVTKTNVDFINEFDVIIFGTSTW</sequence>
<evidence type="ECO:0000313" key="2">
    <source>
        <dbReference type="EMBL" id="SYV94407.1"/>
    </source>
</evidence>
<dbReference type="GO" id="GO:0010181">
    <property type="term" value="F:FMN binding"/>
    <property type="evidence" value="ECO:0007669"/>
    <property type="project" value="InterPro"/>
</dbReference>
<feature type="domain" description="Flavodoxin-like" evidence="1">
    <location>
        <begin position="4"/>
        <end position="56"/>
    </location>
</feature>
<dbReference type="Pfam" id="PF12724">
    <property type="entry name" value="Flavodoxin_5"/>
    <property type="match status" value="1"/>
</dbReference>
<dbReference type="InterPro" id="IPR029039">
    <property type="entry name" value="Flavoprotein-like_sf"/>
</dbReference>
<dbReference type="InterPro" id="IPR001226">
    <property type="entry name" value="Flavodoxin_CS"/>
</dbReference>
<protein>
    <submittedName>
        <fullName evidence="2">Flavodoxin FldA</fullName>
    </submittedName>
</protein>
<evidence type="ECO:0000259" key="1">
    <source>
        <dbReference type="PROSITE" id="PS50902"/>
    </source>
</evidence>
<reference evidence="3" key="1">
    <citation type="submission" date="2018-06" db="EMBL/GenBank/DDBJ databases">
        <authorList>
            <consortium name="Pathogen Informatics"/>
        </authorList>
    </citation>
    <scope>NUCLEOTIDE SEQUENCE [LARGE SCALE GENOMIC DNA]</scope>
    <source>
        <strain evidence="3">NCTC10115</strain>
    </source>
</reference>
<dbReference type="InterPro" id="IPR026816">
    <property type="entry name" value="Flavodoxin_dom"/>
</dbReference>
<gene>
    <name evidence="2" type="ORF">NCTC10115_00730</name>
</gene>
<dbReference type="PROSITE" id="PS50902">
    <property type="entry name" value="FLAVODOXIN_LIKE"/>
    <property type="match status" value="1"/>
</dbReference>
<accession>A0A3B0PEK6</accession>
<name>A0A3B0PEK6_MYCGL</name>
<dbReference type="SUPFAM" id="SSF52218">
    <property type="entry name" value="Flavoproteins"/>
    <property type="match status" value="1"/>
</dbReference>
<organism evidence="2 3">
    <name type="scientific">Mycoplasmoides gallisepticum</name>
    <name type="common">Mycoplasma gallisepticum</name>
    <dbReference type="NCBI Taxonomy" id="2096"/>
    <lineage>
        <taxon>Bacteria</taxon>
        <taxon>Bacillati</taxon>
        <taxon>Mycoplasmatota</taxon>
        <taxon>Mycoplasmoidales</taxon>
        <taxon>Mycoplasmoidaceae</taxon>
        <taxon>Mycoplasmoides</taxon>
    </lineage>
</organism>
<dbReference type="Proteomes" id="UP000260136">
    <property type="component" value="Chromosome"/>
</dbReference>
<proteinExistence type="predicted"/>
<evidence type="ECO:0000313" key="3">
    <source>
        <dbReference type="Proteomes" id="UP000260136"/>
    </source>
</evidence>
<dbReference type="Gene3D" id="3.40.50.360">
    <property type="match status" value="1"/>
</dbReference>
<dbReference type="AlphaFoldDB" id="A0A3B0PEK6"/>
<feature type="non-terminal residue" evidence="2">
    <location>
        <position position="56"/>
    </location>
</feature>
<dbReference type="GO" id="GO:0009055">
    <property type="term" value="F:electron transfer activity"/>
    <property type="evidence" value="ECO:0007669"/>
    <property type="project" value="InterPro"/>
</dbReference>
<dbReference type="InterPro" id="IPR008254">
    <property type="entry name" value="Flavodoxin/NO_synth"/>
</dbReference>